<dbReference type="EMBL" id="AZGC01000020">
    <property type="protein sequence ID" value="KRL95214.1"/>
    <property type="molecule type" value="Genomic_DNA"/>
</dbReference>
<dbReference type="InterPro" id="IPR022263">
    <property type="entry name" value="KxYKxGKxW"/>
</dbReference>
<feature type="region of interest" description="Disordered" evidence="2">
    <location>
        <begin position="68"/>
        <end position="87"/>
    </location>
</feature>
<reference evidence="3 4" key="1">
    <citation type="journal article" date="2015" name="Genome Announc.">
        <title>Expanding the biotechnology potential of lactobacilli through comparative genomics of 213 strains and associated genera.</title>
        <authorList>
            <person name="Sun Z."/>
            <person name="Harris H.M."/>
            <person name="McCann A."/>
            <person name="Guo C."/>
            <person name="Argimon S."/>
            <person name="Zhang W."/>
            <person name="Yang X."/>
            <person name="Jeffery I.B."/>
            <person name="Cooney J.C."/>
            <person name="Kagawa T.F."/>
            <person name="Liu W."/>
            <person name="Song Y."/>
            <person name="Salvetti E."/>
            <person name="Wrobel A."/>
            <person name="Rasinkangas P."/>
            <person name="Parkhill J."/>
            <person name="Rea M.C."/>
            <person name="O'Sullivan O."/>
            <person name="Ritari J."/>
            <person name="Douillard F.P."/>
            <person name="Paul Ross R."/>
            <person name="Yang R."/>
            <person name="Briner A.E."/>
            <person name="Felis G.E."/>
            <person name="de Vos W.M."/>
            <person name="Barrangou R."/>
            <person name="Klaenhammer T.R."/>
            <person name="Caufield P.W."/>
            <person name="Cui Y."/>
            <person name="Zhang H."/>
            <person name="O'Toole P.W."/>
        </authorList>
    </citation>
    <scope>NUCLEOTIDE SEQUENCE [LARGE SCALE GENOMIC DNA]</scope>
    <source>
        <strain evidence="3 4">DSM 18793</strain>
    </source>
</reference>
<accession>A0A0R1UQ16</accession>
<gene>
    <name evidence="3" type="ORF">FC21_GL000802</name>
</gene>
<dbReference type="RefSeq" id="WP_082603594.1">
    <property type="nucleotide sequence ID" value="NZ_AZGC01000020.1"/>
</dbReference>
<name>A0A0R1UQ16_9LACO</name>
<dbReference type="Pfam" id="PF19258">
    <property type="entry name" value="KxYKxGKxW_sig"/>
    <property type="match status" value="1"/>
</dbReference>
<sequence>MSKSAVTWKGINIYMNSTQRVKLYKSGKNWVTMTIATAAMAFGVATSANQITAYADTAAATPTTAAVSDVKSDASTPSTTTTTATTTTPATTTTVNQALKQAQVDAKTGWQQGTDKSWTYYNADGKTNTGREYSLMPTIGDQTGKSKSWYLMQDGKALSGVQEWMGSYWNFNNDTYTLNQDRSYFQSQWGLWYLSDHGQVLNGVQEWAGSYWHFDSVSYLLSQKKNYVQSQWGNWYLVGDDGLILNGVQEWAGSYWYFDPTTNLLSKQQNYVQSQWGSWYMVGNDGRIQSGLVNWMGSTYYFDPVTYLLVTNKTFKVNGVEYQANAAGQVTKTYSEEAAARDWIAQRESGGNYNARNGIYYGKYQLTISYLGGDLSPQNQDRVADAYVKNRYGSWVGAKNFWLSHHWY</sequence>
<evidence type="ECO:0000313" key="3">
    <source>
        <dbReference type="EMBL" id="KRL95214.1"/>
    </source>
</evidence>
<evidence type="ECO:0000256" key="2">
    <source>
        <dbReference type="SAM" id="MobiDB-lite"/>
    </source>
</evidence>
<evidence type="ECO:0000256" key="1">
    <source>
        <dbReference type="ARBA" id="ARBA00022729"/>
    </source>
</evidence>
<dbReference type="AlphaFoldDB" id="A0A0R1UQ16"/>
<organism evidence="3 4">
    <name type="scientific">Limosilactobacillus equigenerosi DSM 18793 = JCM 14505</name>
    <dbReference type="NCBI Taxonomy" id="1423742"/>
    <lineage>
        <taxon>Bacteria</taxon>
        <taxon>Bacillati</taxon>
        <taxon>Bacillota</taxon>
        <taxon>Bacilli</taxon>
        <taxon>Lactobacillales</taxon>
        <taxon>Lactobacillaceae</taxon>
        <taxon>Limosilactobacillus</taxon>
    </lineage>
</organism>
<dbReference type="SUPFAM" id="SSF69360">
    <property type="entry name" value="Cell wall binding repeat"/>
    <property type="match status" value="1"/>
</dbReference>
<proteinExistence type="predicted"/>
<feature type="compositionally biased region" description="Low complexity" evidence="2">
    <location>
        <begin position="75"/>
        <end position="87"/>
    </location>
</feature>
<comment type="caution">
    <text evidence="3">The sequence shown here is derived from an EMBL/GenBank/DDBJ whole genome shotgun (WGS) entry which is preliminary data.</text>
</comment>
<dbReference type="Gene3D" id="2.10.270.10">
    <property type="entry name" value="Cholin Binding"/>
    <property type="match status" value="2"/>
</dbReference>
<dbReference type="Proteomes" id="UP000051084">
    <property type="component" value="Unassembled WGS sequence"/>
</dbReference>
<dbReference type="STRING" id="417373.GCA_001570685_00958"/>
<evidence type="ECO:0000313" key="4">
    <source>
        <dbReference type="Proteomes" id="UP000051084"/>
    </source>
</evidence>
<dbReference type="OrthoDB" id="117366at2"/>
<keyword evidence="4" id="KW-1185">Reference proteome</keyword>
<dbReference type="PATRIC" id="fig|1423742.4.peg.836"/>
<keyword evidence="1" id="KW-0732">Signal</keyword>
<dbReference type="NCBIfam" id="TIGR03715">
    <property type="entry name" value="KxYKxGKxW"/>
    <property type="match status" value="1"/>
</dbReference>
<protein>
    <submittedName>
        <fullName evidence="3">Uncharacterized protein</fullName>
    </submittedName>
</protein>